<feature type="domain" description="Glycosyltransferase 2-like" evidence="3">
    <location>
        <begin position="7"/>
        <end position="172"/>
    </location>
</feature>
<comment type="caution">
    <text evidence="4">The sequence shown here is derived from an EMBL/GenBank/DDBJ whole genome shotgun (WGS) entry which is preliminary data.</text>
</comment>
<sequence length="320" mass="36639">MSEKLVSIIVPVYNLEKYIDKCVDSLVNQTYKHIEIILIDDGSSDASNSKLKQWALSDRRIAVYGQNNGGMGSARNIGLKNANGEYITFVDGDDYVSDTYVYNLYQGIQMGADISMLKRQLVDEDGIIIGRKITSSPKIELLTGKQTMEAILYQNPDTEVWGKMFPKEYFSEVKFPVGKYYEDMAIMYKLIEKSSKVSYMDSVDYFYVQHKNSIINKSFSRNKMDIVEIGEDLSTYIQTKYPDLEIAVSNRLFAAYSNVWLQIPSNNNKYIKENEILWTLIKKYRKNVILNKSKNAKARIGAAISLLGRKIFRVAFKIAN</sequence>
<keyword evidence="2" id="KW-0808">Transferase</keyword>
<evidence type="ECO:0000259" key="3">
    <source>
        <dbReference type="Pfam" id="PF00535"/>
    </source>
</evidence>
<dbReference type="RefSeq" id="WP_069645617.1">
    <property type="nucleotide sequence ID" value="NZ_MIJZ01000012.1"/>
</dbReference>
<dbReference type="CDD" id="cd00761">
    <property type="entry name" value="Glyco_tranf_GTA_type"/>
    <property type="match status" value="1"/>
</dbReference>
<keyword evidence="1" id="KW-0328">Glycosyltransferase</keyword>
<gene>
    <name evidence="4" type="ORF">BCR21_05890</name>
</gene>
<dbReference type="PANTHER" id="PTHR22916">
    <property type="entry name" value="GLYCOSYLTRANSFERASE"/>
    <property type="match status" value="1"/>
</dbReference>
<dbReference type="AlphaFoldDB" id="A0A1E5GGJ8"/>
<evidence type="ECO:0000256" key="2">
    <source>
        <dbReference type="ARBA" id="ARBA00022679"/>
    </source>
</evidence>
<keyword evidence="5" id="KW-1185">Reference proteome</keyword>
<reference evidence="5" key="1">
    <citation type="submission" date="2016-09" db="EMBL/GenBank/DDBJ databases">
        <authorList>
            <person name="Gulvik C.A."/>
        </authorList>
    </citation>
    <scope>NUCLEOTIDE SEQUENCE [LARGE SCALE GENOMIC DNA]</scope>
    <source>
        <strain evidence="5">DSM 23328</strain>
    </source>
</reference>
<evidence type="ECO:0000256" key="1">
    <source>
        <dbReference type="ARBA" id="ARBA00022676"/>
    </source>
</evidence>
<dbReference type="InterPro" id="IPR001173">
    <property type="entry name" value="Glyco_trans_2-like"/>
</dbReference>
<evidence type="ECO:0000313" key="4">
    <source>
        <dbReference type="EMBL" id="OEG11761.1"/>
    </source>
</evidence>
<proteinExistence type="predicted"/>
<dbReference type="OrthoDB" id="396512at2"/>
<dbReference type="Pfam" id="PF00535">
    <property type="entry name" value="Glycos_transf_2"/>
    <property type="match status" value="1"/>
</dbReference>
<organism evidence="4 5">
    <name type="scientific">Enterococcus ureasiticus</name>
    <dbReference type="NCBI Taxonomy" id="903984"/>
    <lineage>
        <taxon>Bacteria</taxon>
        <taxon>Bacillati</taxon>
        <taxon>Bacillota</taxon>
        <taxon>Bacilli</taxon>
        <taxon>Lactobacillales</taxon>
        <taxon>Enterococcaceae</taxon>
        <taxon>Enterococcus</taxon>
    </lineage>
</organism>
<dbReference type="GO" id="GO:0016757">
    <property type="term" value="F:glycosyltransferase activity"/>
    <property type="evidence" value="ECO:0007669"/>
    <property type="project" value="UniProtKB-KW"/>
</dbReference>
<dbReference type="EMBL" id="MIJZ01000012">
    <property type="protein sequence ID" value="OEG11761.1"/>
    <property type="molecule type" value="Genomic_DNA"/>
</dbReference>
<dbReference type="PANTHER" id="PTHR22916:SF51">
    <property type="entry name" value="GLYCOSYLTRANSFERASE EPSH-RELATED"/>
    <property type="match status" value="1"/>
</dbReference>
<name>A0A1E5GGJ8_9ENTE</name>
<dbReference type="SUPFAM" id="SSF53448">
    <property type="entry name" value="Nucleotide-diphospho-sugar transferases"/>
    <property type="match status" value="1"/>
</dbReference>
<protein>
    <recommendedName>
        <fullName evidence="3">Glycosyltransferase 2-like domain-containing protein</fullName>
    </recommendedName>
</protein>
<dbReference type="InterPro" id="IPR029044">
    <property type="entry name" value="Nucleotide-diphossugar_trans"/>
</dbReference>
<dbReference type="STRING" id="903984.BCR21_05890"/>
<accession>A0A1E5GGJ8</accession>
<dbReference type="Gene3D" id="3.90.550.10">
    <property type="entry name" value="Spore Coat Polysaccharide Biosynthesis Protein SpsA, Chain A"/>
    <property type="match status" value="1"/>
</dbReference>
<evidence type="ECO:0000313" key="5">
    <source>
        <dbReference type="Proteomes" id="UP000094068"/>
    </source>
</evidence>
<dbReference type="Proteomes" id="UP000094068">
    <property type="component" value="Unassembled WGS sequence"/>
</dbReference>